<evidence type="ECO:0000313" key="4">
    <source>
        <dbReference type="Proteomes" id="UP000199229"/>
    </source>
</evidence>
<dbReference type="PANTHER" id="PTHR43581:SF4">
    <property type="entry name" value="ATP_GTP PHOSPHATASE"/>
    <property type="match status" value="1"/>
</dbReference>
<evidence type="ECO:0000313" key="3">
    <source>
        <dbReference type="EMBL" id="SFG93483.1"/>
    </source>
</evidence>
<dbReference type="GO" id="GO:0016887">
    <property type="term" value="F:ATP hydrolysis activity"/>
    <property type="evidence" value="ECO:0007669"/>
    <property type="project" value="InterPro"/>
</dbReference>
<accession>A0A1I2VWI5</accession>
<feature type="domain" description="Endonuclease GajA/Old nuclease/RecF-like AAA" evidence="1">
    <location>
        <begin position="5"/>
        <end position="52"/>
    </location>
</feature>
<dbReference type="Proteomes" id="UP000199229">
    <property type="component" value="Unassembled WGS sequence"/>
</dbReference>
<protein>
    <submittedName>
        <fullName evidence="3">ATPase/GTPase, AAA15 family</fullName>
    </submittedName>
</protein>
<name>A0A1I2VWI5_9HYPH</name>
<dbReference type="EMBL" id="FOPM01000018">
    <property type="protein sequence ID" value="SFG93483.1"/>
    <property type="molecule type" value="Genomic_DNA"/>
</dbReference>
<dbReference type="STRING" id="582675.SAMN05192565_11812"/>
<organism evidence="3 4">
    <name type="scientific">Methylobacterium gossipiicola</name>
    <dbReference type="NCBI Taxonomy" id="582675"/>
    <lineage>
        <taxon>Bacteria</taxon>
        <taxon>Pseudomonadati</taxon>
        <taxon>Pseudomonadota</taxon>
        <taxon>Alphaproteobacteria</taxon>
        <taxon>Hyphomicrobiales</taxon>
        <taxon>Methylobacteriaceae</taxon>
        <taxon>Methylobacterium</taxon>
    </lineage>
</organism>
<dbReference type="GO" id="GO:0005524">
    <property type="term" value="F:ATP binding"/>
    <property type="evidence" value="ECO:0007669"/>
    <property type="project" value="InterPro"/>
</dbReference>
<gene>
    <name evidence="3" type="ORF">SAMN05192565_11812</name>
</gene>
<dbReference type="InterPro" id="IPR041685">
    <property type="entry name" value="AAA_GajA/Old/RecF-like"/>
</dbReference>
<keyword evidence="4" id="KW-1185">Reference proteome</keyword>
<dbReference type="InterPro" id="IPR027417">
    <property type="entry name" value="P-loop_NTPase"/>
</dbReference>
<sequence length="369" mass="41270">MARRLEALSIRNFRAIDELKIPEVTDINLIVGKNSTGKTTILEAIRLLLVGDLRPKLYSLLSDREEYTFGRRENFNRALASSGGDLAFNTLFWGRPELSEQCHFEIDGGPSGPFLEVRFVWLRVERGSDASIRYIPSPTPDTEPDTVPGFTFNRMEGIQAVLPLDRINRVINRRALRDDIEGDIVFLPSSGMSMDEIGRLWDSVALTDDEDDVVDALRIIAPNLEKLVMVQSPDSRSDRMLMAKVSQFRGPIPFKSLGEGAGHLLSIALALIKARGGALLIDEIATGIHYSVQPTLWEMISRQSSRYKIQVFATTHSLDCVRALRSADQVPSGAVPSLFRIEKTDFGLRAVTFSSEEIHVIDEEEIEVR</sequence>
<proteinExistence type="predicted"/>
<evidence type="ECO:0000259" key="1">
    <source>
        <dbReference type="Pfam" id="PF13175"/>
    </source>
</evidence>
<dbReference type="PANTHER" id="PTHR43581">
    <property type="entry name" value="ATP/GTP PHOSPHATASE"/>
    <property type="match status" value="1"/>
</dbReference>
<dbReference type="Pfam" id="PF13175">
    <property type="entry name" value="AAA_15"/>
    <property type="match status" value="1"/>
</dbReference>
<dbReference type="SUPFAM" id="SSF52540">
    <property type="entry name" value="P-loop containing nucleoside triphosphate hydrolases"/>
    <property type="match status" value="1"/>
</dbReference>
<feature type="domain" description="ATPase AAA-type core" evidence="2">
    <location>
        <begin position="234"/>
        <end position="317"/>
    </location>
</feature>
<dbReference type="AlphaFoldDB" id="A0A1I2VWI5"/>
<reference evidence="4" key="1">
    <citation type="submission" date="2016-10" db="EMBL/GenBank/DDBJ databases">
        <authorList>
            <person name="Varghese N."/>
            <person name="Submissions S."/>
        </authorList>
    </citation>
    <scope>NUCLEOTIDE SEQUENCE [LARGE SCALE GENOMIC DNA]</scope>
    <source>
        <strain evidence="4">Gh-105</strain>
    </source>
</reference>
<dbReference type="InterPro" id="IPR003959">
    <property type="entry name" value="ATPase_AAA_core"/>
</dbReference>
<evidence type="ECO:0000259" key="2">
    <source>
        <dbReference type="Pfam" id="PF13304"/>
    </source>
</evidence>
<dbReference type="RefSeq" id="WP_177232428.1">
    <property type="nucleotide sequence ID" value="NZ_FOPM01000018.1"/>
</dbReference>
<dbReference type="Pfam" id="PF13304">
    <property type="entry name" value="AAA_21"/>
    <property type="match status" value="1"/>
</dbReference>
<dbReference type="Gene3D" id="3.40.50.300">
    <property type="entry name" value="P-loop containing nucleotide triphosphate hydrolases"/>
    <property type="match status" value="2"/>
</dbReference>
<dbReference type="InterPro" id="IPR051396">
    <property type="entry name" value="Bact_Antivir_Def_Nuclease"/>
</dbReference>